<protein>
    <submittedName>
        <fullName evidence="1">Uncharacterized protein</fullName>
    </submittedName>
</protein>
<evidence type="ECO:0000313" key="2">
    <source>
        <dbReference type="Proteomes" id="UP001153954"/>
    </source>
</evidence>
<dbReference type="EMBL" id="CAKOGL010000029">
    <property type="protein sequence ID" value="CAH2106748.1"/>
    <property type="molecule type" value="Genomic_DNA"/>
</dbReference>
<name>A0AAU9V9G2_EUPED</name>
<reference evidence="1" key="1">
    <citation type="submission" date="2022-03" db="EMBL/GenBank/DDBJ databases">
        <authorList>
            <person name="Tunstrom K."/>
        </authorList>
    </citation>
    <scope>NUCLEOTIDE SEQUENCE</scope>
</reference>
<gene>
    <name evidence="1" type="ORF">EEDITHA_LOCUS20842</name>
</gene>
<evidence type="ECO:0000313" key="1">
    <source>
        <dbReference type="EMBL" id="CAH2106748.1"/>
    </source>
</evidence>
<dbReference type="Proteomes" id="UP001153954">
    <property type="component" value="Unassembled WGS sequence"/>
</dbReference>
<dbReference type="AlphaFoldDB" id="A0AAU9V9G2"/>
<sequence>MKNRVRALLYVFLGEHIALVDFVNVLQRRGLLAGGDYVVIAVDDEIYDPNDAAITHAVNEKYDNFTDNKENISEVCDKVQNEEERDSPLPADAHFTQEELLILDDIDLEDTMVPEGFLPDLPSNLSIFPNDIPEFSPAPNNKVFTEEPSNKTGILLPTKSSTPSEIKDSQPSTPNQSFYENMNILGFNIKENPSTSYCHEKINDDTPMPSPYVYFCPACCLYACNLC</sequence>
<organism evidence="1 2">
    <name type="scientific">Euphydryas editha</name>
    <name type="common">Edith's checkerspot</name>
    <dbReference type="NCBI Taxonomy" id="104508"/>
    <lineage>
        <taxon>Eukaryota</taxon>
        <taxon>Metazoa</taxon>
        <taxon>Ecdysozoa</taxon>
        <taxon>Arthropoda</taxon>
        <taxon>Hexapoda</taxon>
        <taxon>Insecta</taxon>
        <taxon>Pterygota</taxon>
        <taxon>Neoptera</taxon>
        <taxon>Endopterygota</taxon>
        <taxon>Lepidoptera</taxon>
        <taxon>Glossata</taxon>
        <taxon>Ditrysia</taxon>
        <taxon>Papilionoidea</taxon>
        <taxon>Nymphalidae</taxon>
        <taxon>Nymphalinae</taxon>
        <taxon>Euphydryas</taxon>
    </lineage>
</organism>
<accession>A0AAU9V9G2</accession>
<comment type="caution">
    <text evidence="1">The sequence shown here is derived from an EMBL/GenBank/DDBJ whole genome shotgun (WGS) entry which is preliminary data.</text>
</comment>
<proteinExistence type="predicted"/>
<keyword evidence="2" id="KW-1185">Reference proteome</keyword>